<dbReference type="EMBL" id="FNQR01000002">
    <property type="protein sequence ID" value="SEA07300.1"/>
    <property type="molecule type" value="Genomic_DNA"/>
</dbReference>
<evidence type="ECO:0000259" key="1">
    <source>
        <dbReference type="Pfam" id="PF12146"/>
    </source>
</evidence>
<dbReference type="InterPro" id="IPR052920">
    <property type="entry name" value="DNA-binding_regulatory"/>
</dbReference>
<dbReference type="Gene3D" id="3.40.50.1820">
    <property type="entry name" value="alpha/beta hydrolase"/>
    <property type="match status" value="1"/>
</dbReference>
<dbReference type="RefSeq" id="WP_093042659.1">
    <property type="nucleotide sequence ID" value="NZ_FNQR01000002.1"/>
</dbReference>
<gene>
    <name evidence="2" type="ORF">SAMN05421743_102374</name>
</gene>
<dbReference type="STRING" id="571932.SAMN05421743_102374"/>
<keyword evidence="3" id="KW-1185">Reference proteome</keyword>
<accession>A0A1H3Y704</accession>
<feature type="domain" description="Serine aminopeptidase S33" evidence="1">
    <location>
        <begin position="23"/>
        <end position="110"/>
    </location>
</feature>
<sequence>MKKISFKNSRHLHLVGELYPASQERIVIMCHGFTSDKSLKGRFDRFAKAFHRHGFSVLKFDFSGCGESDDDRITLQKEIDDLQAAISYVKSLGFTRIALYGHSLGSRVCLEGFTEGVEVIMLTGALTGPIKYEWPDHFTEEQLDDVTVKGFLVEKTSSPHRENIQIDHQMLMDFETCNQQKLLSKIDCPALIIHGDADEEEVSLHHISRLGMKWLPPQSNLEVIHGADHSFFGYLNKVESLLVDWLVKHLAP</sequence>
<evidence type="ECO:0000313" key="3">
    <source>
        <dbReference type="Proteomes" id="UP000198584"/>
    </source>
</evidence>
<organism evidence="2 3">
    <name type="scientific">Thalassobacillus cyri</name>
    <dbReference type="NCBI Taxonomy" id="571932"/>
    <lineage>
        <taxon>Bacteria</taxon>
        <taxon>Bacillati</taxon>
        <taxon>Bacillota</taxon>
        <taxon>Bacilli</taxon>
        <taxon>Bacillales</taxon>
        <taxon>Bacillaceae</taxon>
        <taxon>Thalassobacillus</taxon>
    </lineage>
</organism>
<dbReference type="AlphaFoldDB" id="A0A1H3Y704"/>
<name>A0A1H3Y704_9BACI</name>
<dbReference type="PANTHER" id="PTHR43358">
    <property type="entry name" value="ALPHA/BETA-HYDROLASE"/>
    <property type="match status" value="1"/>
</dbReference>
<dbReference type="PANTHER" id="PTHR43358:SF4">
    <property type="entry name" value="ALPHA_BETA HYDROLASE FOLD-1 DOMAIN-CONTAINING PROTEIN"/>
    <property type="match status" value="1"/>
</dbReference>
<dbReference type="InterPro" id="IPR022742">
    <property type="entry name" value="Hydrolase_4"/>
</dbReference>
<dbReference type="SUPFAM" id="SSF53474">
    <property type="entry name" value="alpha/beta-Hydrolases"/>
    <property type="match status" value="1"/>
</dbReference>
<reference evidence="2 3" key="1">
    <citation type="submission" date="2016-10" db="EMBL/GenBank/DDBJ databases">
        <authorList>
            <person name="de Groot N.N."/>
        </authorList>
    </citation>
    <scope>NUCLEOTIDE SEQUENCE [LARGE SCALE GENOMIC DNA]</scope>
    <source>
        <strain evidence="2 3">CCM7597</strain>
    </source>
</reference>
<dbReference type="Pfam" id="PF12146">
    <property type="entry name" value="Hydrolase_4"/>
    <property type="match status" value="1"/>
</dbReference>
<protein>
    <submittedName>
        <fullName evidence="2">Putative redox protein</fullName>
    </submittedName>
</protein>
<evidence type="ECO:0000313" key="2">
    <source>
        <dbReference type="EMBL" id="SEA07300.1"/>
    </source>
</evidence>
<dbReference type="InterPro" id="IPR029058">
    <property type="entry name" value="AB_hydrolase_fold"/>
</dbReference>
<dbReference type="Proteomes" id="UP000198584">
    <property type="component" value="Unassembled WGS sequence"/>
</dbReference>
<dbReference type="OrthoDB" id="9780269at2"/>
<proteinExistence type="predicted"/>